<proteinExistence type="predicted"/>
<accession>A0A0F9DTG1</accession>
<evidence type="ECO:0000313" key="1">
    <source>
        <dbReference type="EMBL" id="KKL57031.1"/>
    </source>
</evidence>
<reference evidence="1" key="1">
    <citation type="journal article" date="2015" name="Nature">
        <title>Complex archaea that bridge the gap between prokaryotes and eukaryotes.</title>
        <authorList>
            <person name="Spang A."/>
            <person name="Saw J.H."/>
            <person name="Jorgensen S.L."/>
            <person name="Zaremba-Niedzwiedzka K."/>
            <person name="Martijn J."/>
            <person name="Lind A.E."/>
            <person name="van Eijk R."/>
            <person name="Schleper C."/>
            <person name="Guy L."/>
            <person name="Ettema T.J."/>
        </authorList>
    </citation>
    <scope>NUCLEOTIDE SEQUENCE</scope>
</reference>
<gene>
    <name evidence="1" type="ORF">LCGC14_2239490</name>
</gene>
<organism evidence="1">
    <name type="scientific">marine sediment metagenome</name>
    <dbReference type="NCBI Taxonomy" id="412755"/>
    <lineage>
        <taxon>unclassified sequences</taxon>
        <taxon>metagenomes</taxon>
        <taxon>ecological metagenomes</taxon>
    </lineage>
</organism>
<dbReference type="AlphaFoldDB" id="A0A0F9DTG1"/>
<comment type="caution">
    <text evidence="1">The sequence shown here is derived from an EMBL/GenBank/DDBJ whole genome shotgun (WGS) entry which is preliminary data.</text>
</comment>
<sequence>MTISIFKGIISGALLLGAIGLVAHGFYTGKIAWATTTKSIISTCYEPPYHITSIQFNAEIVKFLVLDNRLHLLMPLPITGLSATIVDIKDIMKRVRK</sequence>
<protein>
    <submittedName>
        <fullName evidence="1">Uncharacterized protein</fullName>
    </submittedName>
</protein>
<name>A0A0F9DTG1_9ZZZZ</name>
<dbReference type="EMBL" id="LAZR01030300">
    <property type="protein sequence ID" value="KKL57031.1"/>
    <property type="molecule type" value="Genomic_DNA"/>
</dbReference>